<name>A0A482WE51_LAOST</name>
<evidence type="ECO:0000313" key="2">
    <source>
        <dbReference type="EMBL" id="RZF31838.1"/>
    </source>
</evidence>
<evidence type="ECO:0000313" key="3">
    <source>
        <dbReference type="Proteomes" id="UP000291343"/>
    </source>
</evidence>
<accession>A0A482WE51</accession>
<dbReference type="Proteomes" id="UP000291343">
    <property type="component" value="Unassembled WGS sequence"/>
</dbReference>
<comment type="caution">
    <text evidence="2">The sequence shown here is derived from an EMBL/GenBank/DDBJ whole genome shotgun (WGS) entry which is preliminary data.</text>
</comment>
<sequence length="102" mass="11307">MDPEVDDEVEDLLEEILRPEWYHLAPEVPPLPPPEWPIPAPGIGEPASKMQYIDEEVLAAWGLGPAPEEPAFEEPAFEEPAATGNEVSNIPILERLEKTDTP</sequence>
<gene>
    <name evidence="2" type="ORF">LSTR_LSTR014252</name>
</gene>
<proteinExistence type="predicted"/>
<dbReference type="EMBL" id="QKKF02038156">
    <property type="protein sequence ID" value="RZF31838.1"/>
    <property type="molecule type" value="Genomic_DNA"/>
</dbReference>
<evidence type="ECO:0000256" key="1">
    <source>
        <dbReference type="SAM" id="MobiDB-lite"/>
    </source>
</evidence>
<feature type="region of interest" description="Disordered" evidence="1">
    <location>
        <begin position="78"/>
        <end position="102"/>
    </location>
</feature>
<protein>
    <submittedName>
        <fullName evidence="2">Uncharacterized protein</fullName>
    </submittedName>
</protein>
<reference evidence="2 3" key="1">
    <citation type="journal article" date="2017" name="Gigascience">
        <title>Genome sequence of the small brown planthopper, Laodelphax striatellus.</title>
        <authorList>
            <person name="Zhu J."/>
            <person name="Jiang F."/>
            <person name="Wang X."/>
            <person name="Yang P."/>
            <person name="Bao Y."/>
            <person name="Zhao W."/>
            <person name="Wang W."/>
            <person name="Lu H."/>
            <person name="Wang Q."/>
            <person name="Cui N."/>
            <person name="Li J."/>
            <person name="Chen X."/>
            <person name="Luo L."/>
            <person name="Yu J."/>
            <person name="Kang L."/>
            <person name="Cui F."/>
        </authorList>
    </citation>
    <scope>NUCLEOTIDE SEQUENCE [LARGE SCALE GENOMIC DNA]</scope>
    <source>
        <strain evidence="2">Lst14</strain>
    </source>
</reference>
<dbReference type="AlphaFoldDB" id="A0A482WE51"/>
<dbReference type="InParanoid" id="A0A482WE51"/>
<keyword evidence="3" id="KW-1185">Reference proteome</keyword>
<organism evidence="2 3">
    <name type="scientific">Laodelphax striatellus</name>
    <name type="common">Small brown planthopper</name>
    <name type="synonym">Delphax striatella</name>
    <dbReference type="NCBI Taxonomy" id="195883"/>
    <lineage>
        <taxon>Eukaryota</taxon>
        <taxon>Metazoa</taxon>
        <taxon>Ecdysozoa</taxon>
        <taxon>Arthropoda</taxon>
        <taxon>Hexapoda</taxon>
        <taxon>Insecta</taxon>
        <taxon>Pterygota</taxon>
        <taxon>Neoptera</taxon>
        <taxon>Paraneoptera</taxon>
        <taxon>Hemiptera</taxon>
        <taxon>Auchenorrhyncha</taxon>
        <taxon>Fulgoroidea</taxon>
        <taxon>Delphacidae</taxon>
        <taxon>Criomorphinae</taxon>
        <taxon>Laodelphax</taxon>
    </lineage>
</organism>